<feature type="compositionally biased region" description="Gly residues" evidence="1">
    <location>
        <begin position="59"/>
        <end position="71"/>
    </location>
</feature>
<feature type="region of interest" description="Disordered" evidence="1">
    <location>
        <begin position="1"/>
        <end position="94"/>
    </location>
</feature>
<comment type="caution">
    <text evidence="2">The sequence shown here is derived from an EMBL/GenBank/DDBJ whole genome shotgun (WGS) entry which is preliminary data.</text>
</comment>
<feature type="compositionally biased region" description="Gly residues" evidence="1">
    <location>
        <begin position="1"/>
        <end position="14"/>
    </location>
</feature>
<name>A0ABY1VQD8_9ACTO</name>
<reference evidence="2 3" key="1">
    <citation type="submission" date="2018-06" db="EMBL/GenBank/DDBJ databases">
        <authorList>
            <consortium name="Pathogen Informatics"/>
            <person name="Doyle S."/>
        </authorList>
    </citation>
    <scope>NUCLEOTIDE SEQUENCE [LARGE SCALE GENOMIC DNA]</scope>
    <source>
        <strain evidence="2 3">NCTC11535</strain>
    </source>
</reference>
<keyword evidence="3" id="KW-1185">Reference proteome</keyword>
<gene>
    <name evidence="2" type="ORF">NCTC11535_01941</name>
</gene>
<organism evidence="2 3">
    <name type="scientific">Actinomyces bovis</name>
    <dbReference type="NCBI Taxonomy" id="1658"/>
    <lineage>
        <taxon>Bacteria</taxon>
        <taxon>Bacillati</taxon>
        <taxon>Actinomycetota</taxon>
        <taxon>Actinomycetes</taxon>
        <taxon>Actinomycetales</taxon>
        <taxon>Actinomycetaceae</taxon>
        <taxon>Actinomyces</taxon>
    </lineage>
</organism>
<evidence type="ECO:0000256" key="1">
    <source>
        <dbReference type="SAM" id="MobiDB-lite"/>
    </source>
</evidence>
<accession>A0ABY1VQD8</accession>
<dbReference type="RefSeq" id="WP_229116924.1">
    <property type="nucleotide sequence ID" value="NZ_UAPQ01000010.1"/>
</dbReference>
<evidence type="ECO:0000313" key="2">
    <source>
        <dbReference type="EMBL" id="SPT54230.1"/>
    </source>
</evidence>
<proteinExistence type="predicted"/>
<sequence>MVARGPGEGAGGGSVRRRRRVVALSPQDAELVSRGEPTQEQAEERRRRGLDALAEAQERGGGVLGEDGSGANGWAHGQQANDARLLAEVPPHWQ</sequence>
<dbReference type="EMBL" id="UAPQ01000010">
    <property type="protein sequence ID" value="SPT54230.1"/>
    <property type="molecule type" value="Genomic_DNA"/>
</dbReference>
<dbReference type="Proteomes" id="UP000250006">
    <property type="component" value="Unassembled WGS sequence"/>
</dbReference>
<evidence type="ECO:0000313" key="3">
    <source>
        <dbReference type="Proteomes" id="UP000250006"/>
    </source>
</evidence>
<protein>
    <submittedName>
        <fullName evidence="2">Uncharacterized protein</fullName>
    </submittedName>
</protein>